<proteinExistence type="predicted"/>
<evidence type="ECO:0000313" key="1">
    <source>
        <dbReference type="EMBL" id="GGI01630.1"/>
    </source>
</evidence>
<dbReference type="Proteomes" id="UP000643279">
    <property type="component" value="Unassembled WGS sequence"/>
</dbReference>
<gene>
    <name evidence="1" type="ORF">GCM10007170_41510</name>
</gene>
<protein>
    <submittedName>
        <fullName evidence="1">Uncharacterized protein</fullName>
    </submittedName>
</protein>
<sequence>MAETYDGAFNLCRKGDHREYPRRTEAIALGTKAGGPPSYLNDGGPLADVPISPYFPGAR</sequence>
<evidence type="ECO:0000313" key="2">
    <source>
        <dbReference type="Proteomes" id="UP000643279"/>
    </source>
</evidence>
<organism evidence="1 2">
    <name type="scientific">Arthrobacter liuii</name>
    <dbReference type="NCBI Taxonomy" id="1476996"/>
    <lineage>
        <taxon>Bacteria</taxon>
        <taxon>Bacillati</taxon>
        <taxon>Actinomycetota</taxon>
        <taxon>Actinomycetes</taxon>
        <taxon>Micrococcales</taxon>
        <taxon>Micrococcaceae</taxon>
        <taxon>Arthrobacter</taxon>
    </lineage>
</organism>
<reference evidence="2" key="1">
    <citation type="journal article" date="2019" name="Int. J. Syst. Evol. Microbiol.">
        <title>The Global Catalogue of Microorganisms (GCM) 10K type strain sequencing project: providing services to taxonomists for standard genome sequencing and annotation.</title>
        <authorList>
            <consortium name="The Broad Institute Genomics Platform"/>
            <consortium name="The Broad Institute Genome Sequencing Center for Infectious Disease"/>
            <person name="Wu L."/>
            <person name="Ma J."/>
        </authorList>
    </citation>
    <scope>NUCLEOTIDE SEQUENCE [LARGE SCALE GENOMIC DNA]</scope>
    <source>
        <strain evidence="2">CGMCC 1.12778</strain>
    </source>
</reference>
<accession>A0ABQ2B0U7</accession>
<comment type="caution">
    <text evidence="1">The sequence shown here is derived from an EMBL/GenBank/DDBJ whole genome shotgun (WGS) entry which is preliminary data.</text>
</comment>
<name>A0ABQ2B0U7_9MICC</name>
<keyword evidence="2" id="KW-1185">Reference proteome</keyword>
<dbReference type="EMBL" id="BMFW01000036">
    <property type="protein sequence ID" value="GGI01630.1"/>
    <property type="molecule type" value="Genomic_DNA"/>
</dbReference>
<dbReference type="RefSeq" id="WP_188573413.1">
    <property type="nucleotide sequence ID" value="NZ_BMFW01000036.1"/>
</dbReference>